<protein>
    <recommendedName>
        <fullName evidence="11">Complex III subunit 9</fullName>
    </recommendedName>
</protein>
<dbReference type="Proteomes" id="UP000035642">
    <property type="component" value="Unassembled WGS sequence"/>
</dbReference>
<dbReference type="AlphaFoldDB" id="A0A0K0DN01"/>
<evidence type="ECO:0000256" key="10">
    <source>
        <dbReference type="ARBA" id="ARBA00023136"/>
    </source>
</evidence>
<comment type="similarity">
    <text evidence="2 11">Belongs to the UQCR10/QCR9 family.</text>
</comment>
<evidence type="ECO:0000313" key="12">
    <source>
        <dbReference type="Proteomes" id="UP000035642"/>
    </source>
</evidence>
<dbReference type="SUPFAM" id="SSF81514">
    <property type="entry name" value="Subunit X (non-heme 7 kDa protein) of cytochrome bc1 complex (Ubiquinol-cytochrome c reductase)"/>
    <property type="match status" value="1"/>
</dbReference>
<sequence>MSVGAFVYQKITRRFSTLFLAASFGAFFMNYAFNEATDAYWDWVRFHFPF</sequence>
<keyword evidence="6 11" id="KW-0999">Mitochondrion inner membrane</keyword>
<evidence type="ECO:0000256" key="6">
    <source>
        <dbReference type="ARBA" id="ARBA00022792"/>
    </source>
</evidence>
<evidence type="ECO:0000256" key="9">
    <source>
        <dbReference type="ARBA" id="ARBA00023128"/>
    </source>
</evidence>
<dbReference type="GO" id="GO:0045275">
    <property type="term" value="C:respiratory chain complex III"/>
    <property type="evidence" value="ECO:0007669"/>
    <property type="project" value="UniProtKB-UniRule"/>
</dbReference>
<dbReference type="Pfam" id="PF05365">
    <property type="entry name" value="UCR_UQCRX_QCR9"/>
    <property type="match status" value="1"/>
</dbReference>
<reference evidence="12" key="1">
    <citation type="submission" date="2012-09" db="EMBL/GenBank/DDBJ databases">
        <authorList>
            <person name="Martin A.A."/>
        </authorList>
    </citation>
    <scope>NUCLEOTIDE SEQUENCE</scope>
</reference>
<name>A0A0K0DN01_ANGCA</name>
<keyword evidence="12" id="KW-1185">Reference proteome</keyword>
<dbReference type="GO" id="GO:0005743">
    <property type="term" value="C:mitochondrial inner membrane"/>
    <property type="evidence" value="ECO:0007669"/>
    <property type="project" value="UniProtKB-SubCell"/>
</dbReference>
<evidence type="ECO:0000256" key="4">
    <source>
        <dbReference type="ARBA" id="ARBA00022660"/>
    </source>
</evidence>
<evidence type="ECO:0000256" key="5">
    <source>
        <dbReference type="ARBA" id="ARBA00022692"/>
    </source>
</evidence>
<dbReference type="STRING" id="6313.A0A0K0DN01"/>
<evidence type="ECO:0000256" key="3">
    <source>
        <dbReference type="ARBA" id="ARBA00022448"/>
    </source>
</evidence>
<comment type="function">
    <text evidence="11">Component of the ubiquinol-cytochrome c oxidoreductase, a multisubunit transmembrane complex that is part of the mitochondrial electron transport chain which drives oxidative phosphorylation. The complex plays an important role in the uptake of multiple carbon sources present in different host niches.</text>
</comment>
<comment type="subcellular location">
    <subcellularLocation>
        <location evidence="1 11">Mitochondrion inner membrane</location>
        <topology evidence="1 11">Single-pass membrane protein</topology>
    </subcellularLocation>
</comment>
<dbReference type="InterPro" id="IPR008027">
    <property type="entry name" value="QCR9"/>
</dbReference>
<keyword evidence="10 11" id="KW-0472">Membrane</keyword>
<proteinExistence type="inferred from homology"/>
<keyword evidence="9 11" id="KW-0496">Mitochondrion</keyword>
<keyword evidence="5 11" id="KW-0812">Transmembrane</keyword>
<dbReference type="Gene3D" id="1.20.5.260">
    <property type="entry name" value="Cytochrome b-c1 complex subunit 9"/>
    <property type="match status" value="1"/>
</dbReference>
<comment type="subunit">
    <text evidence="11">Component of the ubiquinol-cytochrome c oxidoreductase (cytochrome b-c1 complex, complex III, CIII), a multisubunit enzyme composed of 3 respiratory subunits cytochrome b, cytochrome c1 and Rieske protein, 2 core protein subunits, and additional low-molecular weight protein subunits.</text>
</comment>
<dbReference type="WBParaSite" id="ACAC_0001310901-mRNA-1">
    <property type="protein sequence ID" value="ACAC_0001310901-mRNA-1"/>
    <property type="gene ID" value="ACAC_0001310901"/>
</dbReference>
<accession>A0A0K0DN01</accession>
<dbReference type="InterPro" id="IPR036656">
    <property type="entry name" value="QCR9_sf"/>
</dbReference>
<organism evidence="12 13">
    <name type="scientific">Angiostrongylus cantonensis</name>
    <name type="common">Rat lungworm</name>
    <dbReference type="NCBI Taxonomy" id="6313"/>
    <lineage>
        <taxon>Eukaryota</taxon>
        <taxon>Metazoa</taxon>
        <taxon>Ecdysozoa</taxon>
        <taxon>Nematoda</taxon>
        <taxon>Chromadorea</taxon>
        <taxon>Rhabditida</taxon>
        <taxon>Rhabditina</taxon>
        <taxon>Rhabditomorpha</taxon>
        <taxon>Strongyloidea</taxon>
        <taxon>Metastrongylidae</taxon>
        <taxon>Angiostrongylus</taxon>
    </lineage>
</organism>
<evidence type="ECO:0000256" key="11">
    <source>
        <dbReference type="RuleBase" id="RU368056"/>
    </source>
</evidence>
<keyword evidence="4 11" id="KW-0679">Respiratory chain</keyword>
<evidence type="ECO:0000256" key="7">
    <source>
        <dbReference type="ARBA" id="ARBA00022982"/>
    </source>
</evidence>
<evidence type="ECO:0000256" key="8">
    <source>
        <dbReference type="ARBA" id="ARBA00022989"/>
    </source>
</evidence>
<feature type="transmembrane region" description="Helical" evidence="11">
    <location>
        <begin position="15"/>
        <end position="33"/>
    </location>
</feature>
<evidence type="ECO:0000313" key="13">
    <source>
        <dbReference type="WBParaSite" id="ACAC_0001310901-mRNA-1"/>
    </source>
</evidence>
<keyword evidence="3 11" id="KW-0813">Transport</keyword>
<keyword evidence="7 11" id="KW-0249">Electron transport</keyword>
<keyword evidence="8 11" id="KW-1133">Transmembrane helix</keyword>
<reference evidence="13" key="2">
    <citation type="submission" date="2017-02" db="UniProtKB">
        <authorList>
            <consortium name="WormBaseParasite"/>
        </authorList>
    </citation>
    <scope>IDENTIFICATION</scope>
</reference>
<evidence type="ECO:0000256" key="1">
    <source>
        <dbReference type="ARBA" id="ARBA00004434"/>
    </source>
</evidence>
<dbReference type="GO" id="GO:0006122">
    <property type="term" value="P:mitochondrial electron transport, ubiquinol to cytochrome c"/>
    <property type="evidence" value="ECO:0007669"/>
    <property type="project" value="UniProtKB-UniRule"/>
</dbReference>
<evidence type="ECO:0000256" key="2">
    <source>
        <dbReference type="ARBA" id="ARBA00007856"/>
    </source>
</evidence>